<dbReference type="Proteomes" id="UP000591071">
    <property type="component" value="Unassembled WGS sequence"/>
</dbReference>
<evidence type="ECO:0000256" key="3">
    <source>
        <dbReference type="ARBA" id="ARBA00022516"/>
    </source>
</evidence>
<dbReference type="OrthoDB" id="9815506at2"/>
<feature type="active site" evidence="14">
    <location>
        <position position="286"/>
    </location>
</feature>
<dbReference type="KEGG" id="mhw:ACT01_05040"/>
<dbReference type="Proteomes" id="UP001605989">
    <property type="component" value="Unassembled WGS sequence"/>
</dbReference>
<dbReference type="CDD" id="cd00830">
    <property type="entry name" value="KAS_III"/>
    <property type="match status" value="1"/>
</dbReference>
<keyword evidence="5 14" id="KW-0276">Fatty acid metabolism</keyword>
<dbReference type="GO" id="GO:0005737">
    <property type="term" value="C:cytoplasm"/>
    <property type="evidence" value="ECO:0007669"/>
    <property type="project" value="UniProtKB-SubCell"/>
</dbReference>
<dbReference type="EC" id="2.3.1.180" evidence="14"/>
<comment type="catalytic activity">
    <reaction evidence="13">
        <text>3-methylbutanoyl-CoA + malonyl-[ACP] + H(+) = 5-methyl-3-oxohexanoyl-[ACP] + CO2 + CoA</text>
        <dbReference type="Rhea" id="RHEA:42272"/>
        <dbReference type="Rhea" id="RHEA-COMP:9623"/>
        <dbReference type="Rhea" id="RHEA-COMP:9941"/>
        <dbReference type="ChEBI" id="CHEBI:15378"/>
        <dbReference type="ChEBI" id="CHEBI:16526"/>
        <dbReference type="ChEBI" id="CHEBI:57287"/>
        <dbReference type="ChEBI" id="CHEBI:57345"/>
        <dbReference type="ChEBI" id="CHEBI:78449"/>
        <dbReference type="ChEBI" id="CHEBI:78822"/>
        <dbReference type="EC" id="2.3.1.300"/>
    </reaction>
    <physiologicalReaction direction="left-to-right" evidence="13">
        <dbReference type="Rhea" id="RHEA:42273"/>
    </physiologicalReaction>
</comment>
<comment type="catalytic activity">
    <reaction evidence="11">
        <text>(2S)-2-methylbutanoyl-CoA + malonyl-[ACP] + H(+) = (4S)-4-methyl-3-oxohexanoyl-[ACP] + CO2 + CoA</text>
        <dbReference type="Rhea" id="RHEA:42276"/>
        <dbReference type="Rhea" id="RHEA-COMP:9623"/>
        <dbReference type="Rhea" id="RHEA-COMP:17148"/>
        <dbReference type="ChEBI" id="CHEBI:15378"/>
        <dbReference type="ChEBI" id="CHEBI:16526"/>
        <dbReference type="ChEBI" id="CHEBI:57287"/>
        <dbReference type="ChEBI" id="CHEBI:78449"/>
        <dbReference type="ChEBI" id="CHEBI:88166"/>
        <dbReference type="ChEBI" id="CHEBI:167462"/>
        <dbReference type="EC" id="2.3.1.300"/>
    </reaction>
    <physiologicalReaction direction="left-to-right" evidence="11">
        <dbReference type="Rhea" id="RHEA:42277"/>
    </physiologicalReaction>
</comment>
<keyword evidence="6 14" id="KW-0443">Lipid metabolism</keyword>
<dbReference type="EMBL" id="JBIEKR010000005">
    <property type="protein sequence ID" value="MFG6273028.1"/>
    <property type="molecule type" value="Genomic_DNA"/>
</dbReference>
<sequence>MIVKANPAGILGTGHCVPEQVWTNEYLETFLDTSDEWIRSRTGIGARHVAPEGVNTSDLATGAAKEALEMAGVSPEDLDLIIVCTLTPDKMLPSTACIVQANLGAVNAAAFDLEAACSGFAYGSIIASQMIENGMYDHILVIGAEVLTRVINWKDRSSCVLFGDGAGAAVIGRVPSGYGILSGAMGADGTGGDFLTIRSGIANPVTDARRADGSAYAVMDGREVYKFAVKAMPHAAELALQRAELEKKDIDVLVPHQANMRIIESAAKRLHVPMEKVYVNIEKYANTSGASIPIALDEAVRTGMVKRGDIVCLAGFGAGLTWASVVMKWY</sequence>
<dbReference type="AlphaFoldDB" id="A0A848BZJ1"/>
<gene>
    <name evidence="14" type="primary">fabH</name>
    <name evidence="17" type="ORF">ACGTZG_07480</name>
    <name evidence="18" type="ORF">HF872_07400</name>
</gene>
<feature type="domain" description="Beta-ketoacyl-[acyl-carrier-protein] synthase III C-terminal" evidence="15">
    <location>
        <begin position="240"/>
        <end position="329"/>
    </location>
</feature>
<keyword evidence="9 14" id="KW-0012">Acyltransferase</keyword>
<evidence type="ECO:0000256" key="5">
    <source>
        <dbReference type="ARBA" id="ARBA00022832"/>
    </source>
</evidence>
<evidence type="ECO:0000256" key="14">
    <source>
        <dbReference type="HAMAP-Rule" id="MF_01815"/>
    </source>
</evidence>
<dbReference type="FunFam" id="3.40.47.10:FF:000004">
    <property type="entry name" value="3-oxoacyl-[acyl-carrier-protein] synthase 3"/>
    <property type="match status" value="1"/>
</dbReference>
<evidence type="ECO:0000313" key="19">
    <source>
        <dbReference type="Proteomes" id="UP000591071"/>
    </source>
</evidence>
<dbReference type="Pfam" id="PF08545">
    <property type="entry name" value="ACP_syn_III"/>
    <property type="match status" value="1"/>
</dbReference>
<dbReference type="NCBIfam" id="TIGR00747">
    <property type="entry name" value="fabH"/>
    <property type="match status" value="1"/>
</dbReference>
<feature type="active site" evidence="14">
    <location>
        <position position="256"/>
    </location>
</feature>
<evidence type="ECO:0000256" key="6">
    <source>
        <dbReference type="ARBA" id="ARBA00023098"/>
    </source>
</evidence>
<dbReference type="UniPathway" id="UPA00094"/>
<name>A0A848BZJ1_9FIRM</name>
<comment type="catalytic activity">
    <reaction evidence="10">
        <text>malonyl-[ACP] + acetyl-CoA + H(+) = 3-oxobutanoyl-[ACP] + CO2 + CoA</text>
        <dbReference type="Rhea" id="RHEA:12080"/>
        <dbReference type="Rhea" id="RHEA-COMP:9623"/>
        <dbReference type="Rhea" id="RHEA-COMP:9625"/>
        <dbReference type="ChEBI" id="CHEBI:15378"/>
        <dbReference type="ChEBI" id="CHEBI:16526"/>
        <dbReference type="ChEBI" id="CHEBI:57287"/>
        <dbReference type="ChEBI" id="CHEBI:57288"/>
        <dbReference type="ChEBI" id="CHEBI:78449"/>
        <dbReference type="ChEBI" id="CHEBI:78450"/>
        <dbReference type="EC" id="2.3.1.180"/>
    </reaction>
    <physiologicalReaction direction="left-to-right" evidence="10">
        <dbReference type="Rhea" id="RHEA:12081"/>
    </physiologicalReaction>
</comment>
<evidence type="ECO:0000256" key="4">
    <source>
        <dbReference type="ARBA" id="ARBA00022679"/>
    </source>
</evidence>
<comment type="domain">
    <text evidence="14">The last Arg residue of the ACP-binding site is essential for the weak association between ACP/AcpP and FabH.</text>
</comment>
<dbReference type="InterPro" id="IPR004655">
    <property type="entry name" value="FabH"/>
</dbReference>
<comment type="catalytic activity">
    <reaction evidence="12">
        <text>2-methylpropanoyl-CoA + malonyl-[ACP] + H(+) = 4-methyl-3-oxopentanoyl-[ACP] + CO2 + CoA</text>
        <dbReference type="Rhea" id="RHEA:42268"/>
        <dbReference type="Rhea" id="RHEA-COMP:9623"/>
        <dbReference type="Rhea" id="RHEA-COMP:9940"/>
        <dbReference type="ChEBI" id="CHEBI:15378"/>
        <dbReference type="ChEBI" id="CHEBI:16526"/>
        <dbReference type="ChEBI" id="CHEBI:57287"/>
        <dbReference type="ChEBI" id="CHEBI:57338"/>
        <dbReference type="ChEBI" id="CHEBI:78449"/>
        <dbReference type="ChEBI" id="CHEBI:78820"/>
        <dbReference type="EC" id="2.3.1.300"/>
    </reaction>
    <physiologicalReaction direction="left-to-right" evidence="12">
        <dbReference type="Rhea" id="RHEA:42269"/>
    </physiologicalReaction>
</comment>
<dbReference type="RefSeq" id="WP_059076790.1">
    <property type="nucleotide sequence ID" value="NZ_CP011940.1"/>
</dbReference>
<evidence type="ECO:0000313" key="17">
    <source>
        <dbReference type="EMBL" id="MFG6273028.1"/>
    </source>
</evidence>
<keyword evidence="14" id="KW-0963">Cytoplasm</keyword>
<dbReference type="Pfam" id="PF08541">
    <property type="entry name" value="ACP_syn_III_C"/>
    <property type="match status" value="1"/>
</dbReference>
<evidence type="ECO:0000256" key="8">
    <source>
        <dbReference type="ARBA" id="ARBA00023268"/>
    </source>
</evidence>
<dbReference type="HAMAP" id="MF_01815">
    <property type="entry name" value="FabH"/>
    <property type="match status" value="1"/>
</dbReference>
<dbReference type="EMBL" id="JABAFG010000010">
    <property type="protein sequence ID" value="NME28449.1"/>
    <property type="molecule type" value="Genomic_DNA"/>
</dbReference>
<keyword evidence="4 14" id="KW-0808">Transferase</keyword>
<comment type="function">
    <text evidence="14">Catalyzes the condensation reaction of fatty acid synthesis by the addition to an acyl acceptor of two carbons from malonyl-ACP. Catalyzes the first condensation reaction which initiates fatty acid synthesis and may therefore play a role in governing the total rate of fatty acid production. Possesses both acetoacetyl-ACP synthase and acetyl transacylase activities. Its substrate specificity determines the biosynthesis of branched-chain and/or straight-chain of fatty acids.</text>
</comment>
<evidence type="ECO:0000259" key="16">
    <source>
        <dbReference type="Pfam" id="PF08545"/>
    </source>
</evidence>
<dbReference type="InterPro" id="IPR016039">
    <property type="entry name" value="Thiolase-like"/>
</dbReference>
<dbReference type="Gene3D" id="3.40.47.10">
    <property type="match status" value="1"/>
</dbReference>
<evidence type="ECO:0000313" key="18">
    <source>
        <dbReference type="EMBL" id="NME28449.1"/>
    </source>
</evidence>
<dbReference type="GO" id="GO:0004315">
    <property type="term" value="F:3-oxoacyl-[acyl-carrier-protein] synthase activity"/>
    <property type="evidence" value="ECO:0007669"/>
    <property type="project" value="InterPro"/>
</dbReference>
<evidence type="ECO:0000256" key="9">
    <source>
        <dbReference type="ARBA" id="ARBA00023315"/>
    </source>
</evidence>
<evidence type="ECO:0000256" key="11">
    <source>
        <dbReference type="ARBA" id="ARBA00052407"/>
    </source>
</evidence>
<comment type="subunit">
    <text evidence="14">Homodimer.</text>
</comment>
<protein>
    <recommendedName>
        <fullName evidence="14">Beta-ketoacyl-[acyl-carrier-protein] synthase III</fullName>
        <shortName evidence="14">Beta-ketoacyl-ACP synthase III</shortName>
        <shortName evidence="14">KAS III</shortName>
        <ecNumber evidence="14">2.3.1.180</ecNumber>
    </recommendedName>
    <alternativeName>
        <fullName evidence="14">3-oxoacyl-[acyl-carrier-protein] synthase 3</fullName>
    </alternativeName>
    <alternativeName>
        <fullName evidence="14">3-oxoacyl-[acyl-carrier-protein] synthase III</fullName>
    </alternativeName>
</protein>
<reference evidence="18 19" key="1">
    <citation type="submission" date="2020-04" db="EMBL/GenBank/DDBJ databases">
        <authorList>
            <person name="Hitch T.C.A."/>
            <person name="Wylensek D."/>
            <person name="Clavel T."/>
        </authorList>
    </citation>
    <scope>NUCLEOTIDE SEQUENCE [LARGE SCALE GENOMIC DNA]</scope>
    <source>
        <strain evidence="18 19">Oil-RF-744-FAT-WT-6-1</strain>
    </source>
</reference>
<proteinExistence type="inferred from homology"/>
<keyword evidence="20" id="KW-1185">Reference proteome</keyword>
<dbReference type="PANTHER" id="PTHR43091">
    <property type="entry name" value="3-OXOACYL-[ACYL-CARRIER-PROTEIN] SYNTHASE"/>
    <property type="match status" value="1"/>
</dbReference>
<dbReference type="PANTHER" id="PTHR43091:SF1">
    <property type="entry name" value="BETA-KETOACYL-[ACYL-CARRIER-PROTEIN] SYNTHASE III, CHLOROPLASTIC"/>
    <property type="match status" value="1"/>
</dbReference>
<dbReference type="SUPFAM" id="SSF53901">
    <property type="entry name" value="Thiolase-like"/>
    <property type="match status" value="1"/>
</dbReference>
<evidence type="ECO:0000256" key="7">
    <source>
        <dbReference type="ARBA" id="ARBA00023160"/>
    </source>
</evidence>
<dbReference type="InterPro" id="IPR013751">
    <property type="entry name" value="ACP_syn_III_N"/>
</dbReference>
<organism evidence="18 19">
    <name type="scientific">Megasphaera hexanoica</name>
    <dbReference type="NCBI Taxonomy" id="1675036"/>
    <lineage>
        <taxon>Bacteria</taxon>
        <taxon>Bacillati</taxon>
        <taxon>Bacillota</taxon>
        <taxon>Negativicutes</taxon>
        <taxon>Veillonellales</taxon>
        <taxon>Veillonellaceae</taxon>
        <taxon>Megasphaera</taxon>
    </lineage>
</organism>
<comment type="pathway">
    <text evidence="1 14">Lipid metabolism; fatty acid biosynthesis.</text>
</comment>
<dbReference type="GO" id="GO:0006633">
    <property type="term" value="P:fatty acid biosynthetic process"/>
    <property type="evidence" value="ECO:0007669"/>
    <property type="project" value="UniProtKB-UniRule"/>
</dbReference>
<feature type="active site" evidence="14">
    <location>
        <position position="117"/>
    </location>
</feature>
<dbReference type="NCBIfam" id="NF006829">
    <property type="entry name" value="PRK09352.1"/>
    <property type="match status" value="1"/>
</dbReference>
<dbReference type="GO" id="GO:0033818">
    <property type="term" value="F:beta-ketoacyl-acyl-carrier-protein synthase III activity"/>
    <property type="evidence" value="ECO:0007669"/>
    <property type="project" value="UniProtKB-UniRule"/>
</dbReference>
<feature type="region of interest" description="ACP-binding" evidence="14">
    <location>
        <begin position="257"/>
        <end position="261"/>
    </location>
</feature>
<comment type="subcellular location">
    <subcellularLocation>
        <location evidence="14">Cytoplasm</location>
    </subcellularLocation>
</comment>
<feature type="domain" description="Beta-ketoacyl-[acyl-carrier-protein] synthase III N-terminal" evidence="16">
    <location>
        <begin position="111"/>
        <end position="189"/>
    </location>
</feature>
<evidence type="ECO:0000256" key="12">
    <source>
        <dbReference type="ARBA" id="ARBA00052467"/>
    </source>
</evidence>
<keyword evidence="8 14" id="KW-0511">Multifunctional enzyme</keyword>
<evidence type="ECO:0000256" key="1">
    <source>
        <dbReference type="ARBA" id="ARBA00005194"/>
    </source>
</evidence>
<evidence type="ECO:0000256" key="13">
    <source>
        <dbReference type="ARBA" id="ARBA00052985"/>
    </source>
</evidence>
<dbReference type="InterPro" id="IPR013747">
    <property type="entry name" value="ACP_syn_III_C"/>
</dbReference>
<comment type="similarity">
    <text evidence="2 14">Belongs to the thiolase-like superfamily. FabH family.</text>
</comment>
<evidence type="ECO:0000256" key="10">
    <source>
        <dbReference type="ARBA" id="ARBA00051096"/>
    </source>
</evidence>
<evidence type="ECO:0000313" key="20">
    <source>
        <dbReference type="Proteomes" id="UP001605989"/>
    </source>
</evidence>
<comment type="caution">
    <text evidence="18">The sequence shown here is derived from an EMBL/GenBank/DDBJ whole genome shotgun (WGS) entry which is preliminary data.</text>
</comment>
<keyword evidence="7 14" id="KW-0275">Fatty acid biosynthesis</keyword>
<evidence type="ECO:0000259" key="15">
    <source>
        <dbReference type="Pfam" id="PF08541"/>
    </source>
</evidence>
<reference evidence="17 20" key="2">
    <citation type="submission" date="2024-10" db="EMBL/GenBank/DDBJ databases">
        <authorList>
            <person name="Sang B.-I."/>
            <person name="Prabhaharan D."/>
        </authorList>
    </citation>
    <scope>NUCLEOTIDE SEQUENCE [LARGE SCALE GENOMIC DNA]</scope>
    <source>
        <strain evidence="17 20">MH</strain>
    </source>
</reference>
<evidence type="ECO:0000256" key="2">
    <source>
        <dbReference type="ARBA" id="ARBA00008642"/>
    </source>
</evidence>
<keyword evidence="3 14" id="KW-0444">Lipid biosynthesis</keyword>
<accession>A0A848BZJ1</accession>